<dbReference type="GO" id="GO:0003677">
    <property type="term" value="F:DNA binding"/>
    <property type="evidence" value="ECO:0007669"/>
    <property type="project" value="TreeGrafter"/>
</dbReference>
<dbReference type="InterPro" id="IPR014729">
    <property type="entry name" value="Rossmann-like_a/b/a_fold"/>
</dbReference>
<feature type="binding site" evidence="4">
    <location>
        <position position="224"/>
    </location>
    <ligand>
        <name>FAD</name>
        <dbReference type="ChEBI" id="CHEBI:57692"/>
    </ligand>
</feature>
<evidence type="ECO:0000313" key="9">
    <source>
        <dbReference type="Proteomes" id="UP000249364"/>
    </source>
</evidence>
<dbReference type="Gene3D" id="1.10.579.10">
    <property type="entry name" value="DNA Cyclobutane Dipyrimidine Photolyase, subunit A, domain 3"/>
    <property type="match status" value="1"/>
</dbReference>
<feature type="site" description="Electron transfer via tryptophanyl radical" evidence="5">
    <location>
        <position position="358"/>
    </location>
</feature>
<comment type="caution">
    <text evidence="8">The sequence shown here is derived from an EMBL/GenBank/DDBJ whole genome shotgun (WGS) entry which is preliminary data.</text>
</comment>
<dbReference type="Pfam" id="PF03441">
    <property type="entry name" value="FAD_binding_7"/>
    <property type="match status" value="1"/>
</dbReference>
<dbReference type="PRINTS" id="PR00147">
    <property type="entry name" value="DNAPHOTLYASE"/>
</dbReference>
<evidence type="ECO:0000256" key="2">
    <source>
        <dbReference type="ARBA" id="ARBA00022630"/>
    </source>
</evidence>
<feature type="site" description="Electron transfer via tryptophanyl radical" evidence="5">
    <location>
        <position position="381"/>
    </location>
</feature>
<feature type="domain" description="Photolyase/cryptochrome alpha/beta" evidence="7">
    <location>
        <begin position="5"/>
        <end position="131"/>
    </location>
</feature>
<keyword evidence="8" id="KW-0456">Lyase</keyword>
<gene>
    <name evidence="8" type="ORF">LY56_01833</name>
</gene>
<dbReference type="GO" id="GO:0071949">
    <property type="term" value="F:FAD binding"/>
    <property type="evidence" value="ECO:0007669"/>
    <property type="project" value="TreeGrafter"/>
</dbReference>
<dbReference type="Pfam" id="PF00875">
    <property type="entry name" value="DNA_photolyase"/>
    <property type="match status" value="1"/>
</dbReference>
<evidence type="ECO:0000256" key="5">
    <source>
        <dbReference type="PIRSR" id="PIRSR602081-2"/>
    </source>
</evidence>
<organism evidence="8 9">
    <name type="scientific">Roseinatronobacter thiooxidans</name>
    <dbReference type="NCBI Taxonomy" id="121821"/>
    <lineage>
        <taxon>Bacteria</taxon>
        <taxon>Pseudomonadati</taxon>
        <taxon>Pseudomonadota</taxon>
        <taxon>Alphaproteobacteria</taxon>
        <taxon>Rhodobacterales</taxon>
        <taxon>Paracoccaceae</taxon>
        <taxon>Roseinatronobacter</taxon>
    </lineage>
</organism>
<accession>A0A2W7Q7N6</accession>
<feature type="site" description="Electron transfer via tryptophanyl radical" evidence="5">
    <location>
        <position position="305"/>
    </location>
</feature>
<dbReference type="PANTHER" id="PTHR11455:SF9">
    <property type="entry name" value="CRYPTOCHROME CIRCADIAN CLOCK 5 ISOFORM X1"/>
    <property type="match status" value="1"/>
</dbReference>
<dbReference type="RefSeq" id="WP_071469668.1">
    <property type="nucleotide sequence ID" value="NZ_MEHT01000017.1"/>
</dbReference>
<comment type="similarity">
    <text evidence="6">Belongs to the DNA photolyase family.</text>
</comment>
<dbReference type="SUPFAM" id="SSF48173">
    <property type="entry name" value="Cryptochrome/photolyase FAD-binding domain"/>
    <property type="match status" value="1"/>
</dbReference>
<keyword evidence="3 4" id="KW-0274">FAD</keyword>
<proteinExistence type="inferred from homology"/>
<dbReference type="GO" id="GO:0003904">
    <property type="term" value="F:deoxyribodipyrimidine photo-lyase activity"/>
    <property type="evidence" value="ECO:0007669"/>
    <property type="project" value="TreeGrafter"/>
</dbReference>
<dbReference type="GO" id="GO:0009416">
    <property type="term" value="P:response to light stimulus"/>
    <property type="evidence" value="ECO:0007669"/>
    <property type="project" value="TreeGrafter"/>
</dbReference>
<feature type="binding site" evidence="4">
    <location>
        <begin position="236"/>
        <end position="240"/>
    </location>
    <ligand>
        <name>FAD</name>
        <dbReference type="ChEBI" id="CHEBI:57692"/>
    </ligand>
</feature>
<keyword evidence="2 4" id="KW-0285">Flavoprotein</keyword>
<dbReference type="AlphaFoldDB" id="A0A2W7Q7N6"/>
<name>A0A2W7Q7N6_9RHOB</name>
<dbReference type="Gene3D" id="3.40.50.620">
    <property type="entry name" value="HUPs"/>
    <property type="match status" value="1"/>
</dbReference>
<comment type="cofactor">
    <cofactor evidence="4">
        <name>FAD</name>
        <dbReference type="ChEBI" id="CHEBI:57692"/>
    </cofactor>
    <text evidence="4">Binds 1 FAD per subunit.</text>
</comment>
<dbReference type="InterPro" id="IPR005101">
    <property type="entry name" value="Cryptochr/Photolyase_FAD-bd"/>
</dbReference>
<dbReference type="PANTHER" id="PTHR11455">
    <property type="entry name" value="CRYPTOCHROME"/>
    <property type="match status" value="1"/>
</dbReference>
<feature type="binding site" evidence="4">
    <location>
        <position position="271"/>
    </location>
    <ligand>
        <name>FAD</name>
        <dbReference type="ChEBI" id="CHEBI:57692"/>
    </ligand>
</feature>
<evidence type="ECO:0000256" key="3">
    <source>
        <dbReference type="ARBA" id="ARBA00022827"/>
    </source>
</evidence>
<dbReference type="SUPFAM" id="SSF52425">
    <property type="entry name" value="Cryptochrome/photolyase, N-terminal domain"/>
    <property type="match status" value="1"/>
</dbReference>
<dbReference type="Proteomes" id="UP000249364">
    <property type="component" value="Unassembled WGS sequence"/>
</dbReference>
<evidence type="ECO:0000313" key="8">
    <source>
        <dbReference type="EMBL" id="PZX44584.1"/>
    </source>
</evidence>
<dbReference type="OrthoDB" id="9772484at2"/>
<evidence type="ECO:0000256" key="1">
    <source>
        <dbReference type="ARBA" id="ARBA00001932"/>
    </source>
</evidence>
<dbReference type="InterPro" id="IPR002081">
    <property type="entry name" value="Cryptochrome/DNA_photolyase_1"/>
</dbReference>
<dbReference type="InterPro" id="IPR036155">
    <property type="entry name" value="Crypto/Photolyase_N_sf"/>
</dbReference>
<dbReference type="InterPro" id="IPR006050">
    <property type="entry name" value="DNA_photolyase_N"/>
</dbReference>
<sequence>MSDTRPILLWFRRDLRLSDHPALDAAARSGRPVIPVFVQDEVVDMLGAAPKWRLGLGVEAFCDSLAQLGSRLILRKGDALGALQQLIDETGAGAVWWTRQYDPDQIARDTRVKSALQEAGLDARSFHGHLLFEPWDVATGQGKFYQVYTPFWRAVRARDTGARLVPPRELRAPATWPRSDALASWEMGRAMGRGAAIVRPYLHIGEGAAQKRLAEFAHTRIDSYSAERDRMDRDATSGLSENLTYGEISPRALWDAGARAMAEGKAGAETFLKEVVWREFAYHLVYHTPHITHESWRAGWETFPWQDETDTTLQWKQGRTGIEIVDAAMRELYVTGRMHNRARMLVGSYLTKHMMTHWRVGQRWFEECLIDWDPAANAMGWQWVAGSGPDASPYFRIFNPDTQADKFDPKRHYRTRWVAELSAAPPQTALSFFDACPRSWQMDPKARYPAPVVELATGRQRALSAYEHRKTA</sequence>
<dbReference type="InterPro" id="IPR036134">
    <property type="entry name" value="Crypto/Photolyase_FAD-like_sf"/>
</dbReference>
<keyword evidence="6" id="KW-0157">Chromophore</keyword>
<protein>
    <submittedName>
        <fullName evidence="8">Deoxyribodipyrimidine photo-lyase</fullName>
    </submittedName>
</protein>
<reference evidence="8 9" key="1">
    <citation type="submission" date="2018-06" db="EMBL/GenBank/DDBJ databases">
        <title>Genomic Encyclopedia of Archaeal and Bacterial Type Strains, Phase II (KMG-II): from individual species to whole genera.</title>
        <authorList>
            <person name="Goeker M."/>
        </authorList>
    </citation>
    <scope>NUCLEOTIDE SEQUENCE [LARGE SCALE GENOMIC DNA]</scope>
    <source>
        <strain evidence="8 9">DSM 13087</strain>
    </source>
</reference>
<evidence type="ECO:0000256" key="4">
    <source>
        <dbReference type="PIRSR" id="PIRSR602081-1"/>
    </source>
</evidence>
<comment type="cofactor">
    <cofactor evidence="1">
        <name>(6R)-5,10-methylene-5,6,7,8-tetrahydrofolate</name>
        <dbReference type="ChEBI" id="CHEBI:15636"/>
    </cofactor>
</comment>
<dbReference type="STRING" id="121821.GCA_001870675_00860"/>
<dbReference type="PROSITE" id="PS51645">
    <property type="entry name" value="PHR_CRY_ALPHA_BETA"/>
    <property type="match status" value="1"/>
</dbReference>
<evidence type="ECO:0000256" key="6">
    <source>
        <dbReference type="RuleBase" id="RU004182"/>
    </source>
</evidence>
<evidence type="ECO:0000259" key="7">
    <source>
        <dbReference type="PROSITE" id="PS51645"/>
    </source>
</evidence>
<keyword evidence="9" id="KW-1185">Reference proteome</keyword>
<feature type="binding site" evidence="4">
    <location>
        <begin position="371"/>
        <end position="373"/>
    </location>
    <ligand>
        <name>FAD</name>
        <dbReference type="ChEBI" id="CHEBI:57692"/>
    </ligand>
</feature>
<dbReference type="Gene3D" id="1.25.40.80">
    <property type="match status" value="1"/>
</dbReference>
<dbReference type="EMBL" id="QKZQ01000007">
    <property type="protein sequence ID" value="PZX44584.1"/>
    <property type="molecule type" value="Genomic_DNA"/>
</dbReference>